<evidence type="ECO:0000256" key="14">
    <source>
        <dbReference type="PIRSR" id="PIRSR028980-2"/>
    </source>
</evidence>
<dbReference type="InterPro" id="IPR038469">
    <property type="entry name" value="tRNAHis_GuaTrfase_Thg1_sf"/>
</dbReference>
<evidence type="ECO:0000256" key="12">
    <source>
        <dbReference type="PIRNR" id="PIRNR028980"/>
    </source>
</evidence>
<keyword evidence="4 12" id="KW-0808">Transferase</keyword>
<feature type="binding site" evidence="13">
    <location>
        <begin position="75"/>
        <end position="76"/>
    </location>
    <ligand>
        <name>GTP</name>
        <dbReference type="ChEBI" id="CHEBI:37565"/>
    </ligand>
</feature>
<dbReference type="Pfam" id="PF04446">
    <property type="entry name" value="Thg1"/>
    <property type="match status" value="1"/>
</dbReference>
<evidence type="ECO:0000256" key="1">
    <source>
        <dbReference type="ARBA" id="ARBA00010113"/>
    </source>
</evidence>
<evidence type="ECO:0000256" key="15">
    <source>
        <dbReference type="SAM" id="MobiDB-lite"/>
    </source>
</evidence>
<evidence type="ECO:0000256" key="9">
    <source>
        <dbReference type="ARBA" id="ARBA00022842"/>
    </source>
</evidence>
<dbReference type="PANTHER" id="PTHR12729">
    <property type="entry name" value="TRNA(HIS) GUANYLYLTRANSFERASE-RELATED"/>
    <property type="match status" value="1"/>
</dbReference>
<dbReference type="Proteomes" id="UP001222932">
    <property type="component" value="Unassembled WGS sequence"/>
</dbReference>
<keyword evidence="10 12" id="KW-0342">GTP-binding</keyword>
<proteinExistence type="inferred from homology"/>
<dbReference type="PANTHER" id="PTHR12729:SF6">
    <property type="entry name" value="TRNA(HIS) GUANYLYLTRANSFERASE-RELATED"/>
    <property type="match status" value="1"/>
</dbReference>
<evidence type="ECO:0000256" key="6">
    <source>
        <dbReference type="ARBA" id="ARBA00022695"/>
    </source>
</evidence>
<evidence type="ECO:0000256" key="8">
    <source>
        <dbReference type="ARBA" id="ARBA00022741"/>
    </source>
</evidence>
<feature type="binding site" evidence="14">
    <location>
        <position position="29"/>
    </location>
    <ligand>
        <name>Mg(2+)</name>
        <dbReference type="ChEBI" id="CHEBI:18420"/>
        <label>2</label>
        <note>catalytic</note>
    </ligand>
</feature>
<comment type="cofactor">
    <cofactor evidence="14">
        <name>Mg(2+)</name>
        <dbReference type="ChEBI" id="CHEBI:18420"/>
    </cofactor>
    <text evidence="14">Binds 2 magnesium ions per subunit.</text>
</comment>
<evidence type="ECO:0000256" key="4">
    <source>
        <dbReference type="ARBA" id="ARBA00022679"/>
    </source>
</evidence>
<evidence type="ECO:0000256" key="7">
    <source>
        <dbReference type="ARBA" id="ARBA00022723"/>
    </source>
</evidence>
<accession>A0AAD3YCN5</accession>
<evidence type="ECO:0000256" key="11">
    <source>
        <dbReference type="ARBA" id="ARBA00032480"/>
    </source>
</evidence>
<reference evidence="18" key="1">
    <citation type="journal article" date="2023" name="BMC Genomics">
        <title>Chromosome-level genome assemblies of Cutaneotrichosporon spp. (Trichosporonales, Basidiomycota) reveal imbalanced evolution between nucleotide sequences and chromosome synteny.</title>
        <authorList>
            <person name="Kobayashi Y."/>
            <person name="Kayamori A."/>
            <person name="Aoki K."/>
            <person name="Shiwa Y."/>
            <person name="Matsutani M."/>
            <person name="Fujita N."/>
            <person name="Sugita T."/>
            <person name="Iwasaki W."/>
            <person name="Tanaka N."/>
            <person name="Takashima M."/>
        </authorList>
    </citation>
    <scope>NUCLEOTIDE SEQUENCE</scope>
    <source>
        <strain evidence="18">HIS016</strain>
    </source>
</reference>
<feature type="binding site" evidence="14">
    <location>
        <position position="76"/>
    </location>
    <ligand>
        <name>Mg(2+)</name>
        <dbReference type="ChEBI" id="CHEBI:18420"/>
        <label>1</label>
        <note>catalytic</note>
    </ligand>
</feature>
<dbReference type="EC" id="2.7.7.79" evidence="2 12"/>
<evidence type="ECO:0000256" key="10">
    <source>
        <dbReference type="ARBA" id="ARBA00023134"/>
    </source>
</evidence>
<dbReference type="Pfam" id="PF14413">
    <property type="entry name" value="Thg1C"/>
    <property type="match status" value="1"/>
</dbReference>
<feature type="region of interest" description="Disordered" evidence="15">
    <location>
        <begin position="216"/>
        <end position="280"/>
    </location>
</feature>
<feature type="binding site" evidence="14">
    <location>
        <position position="76"/>
    </location>
    <ligand>
        <name>Mg(2+)</name>
        <dbReference type="ChEBI" id="CHEBI:18420"/>
        <label>2</label>
        <note>catalytic</note>
    </ligand>
</feature>
<dbReference type="AlphaFoldDB" id="A0AAD3YCN5"/>
<comment type="similarity">
    <text evidence="1 12">Belongs to the tRNA(His) guanylyltransferase family.</text>
</comment>
<dbReference type="EMBL" id="BTCM01000003">
    <property type="protein sequence ID" value="GMK57054.1"/>
    <property type="molecule type" value="Genomic_DNA"/>
</dbReference>
<keyword evidence="5 12" id="KW-0819">tRNA processing</keyword>
<keyword evidence="19" id="KW-1185">Reference proteome</keyword>
<dbReference type="InterPro" id="IPR024956">
    <property type="entry name" value="tRNAHis_GuaTrfase_cat"/>
</dbReference>
<feature type="domain" description="tRNAHis guanylyltransferase catalytic" evidence="16">
    <location>
        <begin position="6"/>
        <end position="135"/>
    </location>
</feature>
<dbReference type="InterPro" id="IPR007537">
    <property type="entry name" value="tRNAHis_GuaTrfase_Thg1"/>
</dbReference>
<dbReference type="InterPro" id="IPR025845">
    <property type="entry name" value="Thg1_C_dom"/>
</dbReference>
<comment type="caution">
    <text evidence="18">The sequence shown here is derived from an EMBL/GenBank/DDBJ whole genome shotgun (WGS) entry which is preliminary data.</text>
</comment>
<dbReference type="GO" id="GO:0006400">
    <property type="term" value="P:tRNA modification"/>
    <property type="evidence" value="ECO:0007669"/>
    <property type="project" value="UniProtKB-UniRule"/>
</dbReference>
<feature type="binding site" evidence="14">
    <location>
        <position position="29"/>
    </location>
    <ligand>
        <name>Mg(2+)</name>
        <dbReference type="ChEBI" id="CHEBI:18420"/>
        <label>1</label>
        <note>catalytic</note>
    </ligand>
</feature>
<evidence type="ECO:0000256" key="5">
    <source>
        <dbReference type="ARBA" id="ARBA00022694"/>
    </source>
</evidence>
<evidence type="ECO:0000256" key="3">
    <source>
        <dbReference type="ARBA" id="ARBA00015443"/>
    </source>
</evidence>
<keyword evidence="8 12" id="KW-0547">Nucleotide-binding</keyword>
<keyword evidence="6 12" id="KW-0548">Nucleotidyltransferase</keyword>
<evidence type="ECO:0000256" key="13">
    <source>
        <dbReference type="PIRSR" id="PIRSR028980-1"/>
    </source>
</evidence>
<evidence type="ECO:0000259" key="16">
    <source>
        <dbReference type="Pfam" id="PF04446"/>
    </source>
</evidence>
<evidence type="ECO:0000259" key="17">
    <source>
        <dbReference type="Pfam" id="PF14413"/>
    </source>
</evidence>
<dbReference type="Gene3D" id="3.30.70.3000">
    <property type="match status" value="1"/>
</dbReference>
<name>A0AAD3YCN5_9TREE</name>
<comment type="function">
    <text evidence="12">Adds a GMP to the 5'-end of tRNA(His) after transcription and RNase P cleavage.</text>
</comment>
<dbReference type="GO" id="GO:0000287">
    <property type="term" value="F:magnesium ion binding"/>
    <property type="evidence" value="ECO:0007669"/>
    <property type="project" value="UniProtKB-UniRule"/>
</dbReference>
<sequence length="300" mass="34286">MANSQYEYVKSYEIPDPLMPNTFAVIRVDGHAFTKFCHAHEFEKPNDIRALDLMNRAAKAVMHEFPDIVMAFGESDEYSFLMRRDASVYGRRRSKINSTVASIFTSNYVFYWSEFFPKTPLKYPPTFDSRVVLYPSPKEVRDYFSWRQVDTHINNLHNTCYWALRHDGVSGTEATKLLEGTFSDDKNELLFSRFQVNYNNLPAYFKKGSVLVRTDPRLTKGPSQRDAECTEAADPSGSTTAVPSESGPSLPGSDPATTKKKEKKKKAPKPFDGRSGPTVILHTDIIKEQPFWAERPWLLE</sequence>
<reference evidence="18" key="2">
    <citation type="submission" date="2023-06" db="EMBL/GenBank/DDBJ databases">
        <authorList>
            <person name="Kobayashi Y."/>
            <person name="Kayamori A."/>
            <person name="Aoki K."/>
            <person name="Shiwa Y."/>
            <person name="Fujita N."/>
            <person name="Sugita T."/>
            <person name="Iwasaki W."/>
            <person name="Tanaka N."/>
            <person name="Takashima M."/>
        </authorList>
    </citation>
    <scope>NUCLEOTIDE SEQUENCE</scope>
    <source>
        <strain evidence="18">HIS016</strain>
    </source>
</reference>
<evidence type="ECO:0000313" key="18">
    <source>
        <dbReference type="EMBL" id="GMK57054.1"/>
    </source>
</evidence>
<dbReference type="GO" id="GO:0005525">
    <property type="term" value="F:GTP binding"/>
    <property type="evidence" value="ECO:0007669"/>
    <property type="project" value="UniProtKB-UniRule"/>
</dbReference>
<keyword evidence="7 12" id="KW-0479">Metal-binding</keyword>
<dbReference type="PIRSF" id="PIRSF028980">
    <property type="entry name" value="tRNAHis_guanylyltransferase"/>
    <property type="match status" value="1"/>
</dbReference>
<evidence type="ECO:0000313" key="19">
    <source>
        <dbReference type="Proteomes" id="UP001222932"/>
    </source>
</evidence>
<evidence type="ECO:0000256" key="2">
    <source>
        <dbReference type="ARBA" id="ARBA00012511"/>
    </source>
</evidence>
<gene>
    <name evidence="18" type="primary">THG1</name>
    <name evidence="18" type="ORF">CspeluHIS016_0308940</name>
</gene>
<feature type="binding site" evidence="14">
    <location>
        <position position="30"/>
    </location>
    <ligand>
        <name>Mg(2+)</name>
        <dbReference type="ChEBI" id="CHEBI:18420"/>
        <label>1</label>
        <note>catalytic</note>
    </ligand>
</feature>
<protein>
    <recommendedName>
        <fullName evidence="3 12">tRNA(His) guanylyltransferase</fullName>
        <ecNumber evidence="2 12">2.7.7.79</ecNumber>
    </recommendedName>
    <alternativeName>
        <fullName evidence="11 12">tRNA-histidine guanylyltransferase</fullName>
    </alternativeName>
</protein>
<feature type="domain" description="Thg1 C-terminal" evidence="17">
    <location>
        <begin position="138"/>
        <end position="287"/>
    </location>
</feature>
<feature type="compositionally biased region" description="Basic and acidic residues" evidence="15">
    <location>
        <begin position="216"/>
        <end position="228"/>
    </location>
</feature>
<feature type="compositionally biased region" description="Basic residues" evidence="15">
    <location>
        <begin position="258"/>
        <end position="268"/>
    </location>
</feature>
<feature type="compositionally biased region" description="Polar residues" evidence="15">
    <location>
        <begin position="236"/>
        <end position="247"/>
    </location>
</feature>
<dbReference type="GO" id="GO:0008193">
    <property type="term" value="F:tRNA guanylyltransferase activity"/>
    <property type="evidence" value="ECO:0007669"/>
    <property type="project" value="UniProtKB-UniRule"/>
</dbReference>
<keyword evidence="9 12" id="KW-0460">Magnesium</keyword>
<organism evidence="18 19">
    <name type="scientific">Cutaneotrichosporon spelunceum</name>
    <dbReference type="NCBI Taxonomy" id="1672016"/>
    <lineage>
        <taxon>Eukaryota</taxon>
        <taxon>Fungi</taxon>
        <taxon>Dikarya</taxon>
        <taxon>Basidiomycota</taxon>
        <taxon>Agaricomycotina</taxon>
        <taxon>Tremellomycetes</taxon>
        <taxon>Trichosporonales</taxon>
        <taxon>Trichosporonaceae</taxon>
        <taxon>Cutaneotrichosporon</taxon>
    </lineage>
</organism>
<comment type="catalytic activity">
    <reaction evidence="12">
        <text>a 5'-end ribonucleotide-tRNA(His) + GTP + ATP + H2O = a 5'-end phospho-guanosine-ribonucleotide-tRNA(His) + AMP + 2 diphosphate + H(+)</text>
        <dbReference type="Rhea" id="RHEA:54564"/>
        <dbReference type="Rhea" id="RHEA-COMP:14193"/>
        <dbReference type="Rhea" id="RHEA-COMP:14917"/>
        <dbReference type="ChEBI" id="CHEBI:15377"/>
        <dbReference type="ChEBI" id="CHEBI:15378"/>
        <dbReference type="ChEBI" id="CHEBI:30616"/>
        <dbReference type="ChEBI" id="CHEBI:33019"/>
        <dbReference type="ChEBI" id="CHEBI:37565"/>
        <dbReference type="ChEBI" id="CHEBI:138282"/>
        <dbReference type="ChEBI" id="CHEBI:141847"/>
        <dbReference type="ChEBI" id="CHEBI:456215"/>
        <dbReference type="EC" id="2.7.7.79"/>
    </reaction>
</comment>